<proteinExistence type="predicted"/>
<dbReference type="AlphaFoldDB" id="A0A229SKA9"/>
<evidence type="ECO:0000313" key="2">
    <source>
        <dbReference type="Proteomes" id="UP000215199"/>
    </source>
</evidence>
<dbReference type="Proteomes" id="UP000215199">
    <property type="component" value="Unassembled WGS sequence"/>
</dbReference>
<organism evidence="1 2">
    <name type="scientific">Amycolatopsis vastitatis</name>
    <dbReference type="NCBI Taxonomy" id="1905142"/>
    <lineage>
        <taxon>Bacteria</taxon>
        <taxon>Bacillati</taxon>
        <taxon>Actinomycetota</taxon>
        <taxon>Actinomycetes</taxon>
        <taxon>Pseudonocardiales</taxon>
        <taxon>Pseudonocardiaceae</taxon>
        <taxon>Amycolatopsis</taxon>
    </lineage>
</organism>
<name>A0A229SKA9_9PSEU</name>
<gene>
    <name evidence="1" type="ORF">CF165_49020</name>
</gene>
<dbReference type="EMBL" id="NMUL01000092">
    <property type="protein sequence ID" value="OXM59164.1"/>
    <property type="molecule type" value="Genomic_DNA"/>
</dbReference>
<protein>
    <submittedName>
        <fullName evidence="1">Uncharacterized protein</fullName>
    </submittedName>
</protein>
<evidence type="ECO:0000313" key="1">
    <source>
        <dbReference type="EMBL" id="OXM59164.1"/>
    </source>
</evidence>
<reference evidence="2" key="1">
    <citation type="submission" date="2017-07" db="EMBL/GenBank/DDBJ databases">
        <title>Comparative genome mining reveals phylogenetic distribution patterns of secondary metabolites in Amycolatopsis.</title>
        <authorList>
            <person name="Adamek M."/>
            <person name="Alanjary M."/>
            <person name="Sales-Ortells H."/>
            <person name="Goodfellow M."/>
            <person name="Bull A.T."/>
            <person name="Kalinowski J."/>
            <person name="Ziemert N."/>
        </authorList>
    </citation>
    <scope>NUCLEOTIDE SEQUENCE [LARGE SCALE GENOMIC DNA]</scope>
    <source>
        <strain evidence="2">H5</strain>
    </source>
</reference>
<sequence>MVMGATAVVFVERLHGRYRTSVLQNEVGDAGCEEELTEDVVGELRLTVRGSLNQCRGHVGQFWAGRRFERQPHV</sequence>
<accession>A0A229SKA9</accession>
<keyword evidence="2" id="KW-1185">Reference proteome</keyword>
<comment type="caution">
    <text evidence="1">The sequence shown here is derived from an EMBL/GenBank/DDBJ whole genome shotgun (WGS) entry which is preliminary data.</text>
</comment>